<dbReference type="AlphaFoldDB" id="A0AAW1ICJ2"/>
<evidence type="ECO:0000256" key="1">
    <source>
        <dbReference type="SAM" id="MobiDB-lite"/>
    </source>
</evidence>
<comment type="caution">
    <text evidence="2">The sequence shown here is derived from an EMBL/GenBank/DDBJ whole genome shotgun (WGS) entry which is preliminary data.</text>
</comment>
<keyword evidence="3" id="KW-1185">Reference proteome</keyword>
<evidence type="ECO:0008006" key="4">
    <source>
        <dbReference type="Google" id="ProtNLM"/>
    </source>
</evidence>
<dbReference type="Proteomes" id="UP001458880">
    <property type="component" value="Unassembled WGS sequence"/>
</dbReference>
<proteinExistence type="predicted"/>
<feature type="region of interest" description="Disordered" evidence="1">
    <location>
        <begin position="182"/>
        <end position="201"/>
    </location>
</feature>
<sequence length="201" mass="22970">MVRRMAYDLAEQLNIGHSFNRNKGLAGRDWLRSFLTRNPDLAFLEDTISSNSLFNKPGNIFNMDETGCQLNNKPQQVVAAKGSKNVVSITSAEKGETISVVVCCNGEGWLFQNQEAKFWSKWQKYYVKRSGQSQKMMMRVRRNHFSNRASEASEETLDEKNTVTIESEFPNNDNNRLIIGRPKRGRKKVSEPKSFAAKEIL</sequence>
<dbReference type="EMBL" id="JASPKY010000660">
    <property type="protein sequence ID" value="KAK9687122.1"/>
    <property type="molecule type" value="Genomic_DNA"/>
</dbReference>
<gene>
    <name evidence="2" type="ORF">QE152_g36689</name>
</gene>
<accession>A0AAW1ICJ2</accession>
<evidence type="ECO:0000313" key="3">
    <source>
        <dbReference type="Proteomes" id="UP001458880"/>
    </source>
</evidence>
<protein>
    <recommendedName>
        <fullName evidence="4">HTH CENPB-type domain-containing protein</fullName>
    </recommendedName>
</protein>
<name>A0AAW1ICJ2_POPJA</name>
<organism evidence="2 3">
    <name type="scientific">Popillia japonica</name>
    <name type="common">Japanese beetle</name>
    <dbReference type="NCBI Taxonomy" id="7064"/>
    <lineage>
        <taxon>Eukaryota</taxon>
        <taxon>Metazoa</taxon>
        <taxon>Ecdysozoa</taxon>
        <taxon>Arthropoda</taxon>
        <taxon>Hexapoda</taxon>
        <taxon>Insecta</taxon>
        <taxon>Pterygota</taxon>
        <taxon>Neoptera</taxon>
        <taxon>Endopterygota</taxon>
        <taxon>Coleoptera</taxon>
        <taxon>Polyphaga</taxon>
        <taxon>Scarabaeiformia</taxon>
        <taxon>Scarabaeidae</taxon>
        <taxon>Rutelinae</taxon>
        <taxon>Popillia</taxon>
    </lineage>
</organism>
<evidence type="ECO:0000313" key="2">
    <source>
        <dbReference type="EMBL" id="KAK9687122.1"/>
    </source>
</evidence>
<reference evidence="2 3" key="1">
    <citation type="journal article" date="2024" name="BMC Genomics">
        <title>De novo assembly and annotation of Popillia japonica's genome with initial clues to its potential as an invasive pest.</title>
        <authorList>
            <person name="Cucini C."/>
            <person name="Boschi S."/>
            <person name="Funari R."/>
            <person name="Cardaioli E."/>
            <person name="Iannotti N."/>
            <person name="Marturano G."/>
            <person name="Paoli F."/>
            <person name="Bruttini M."/>
            <person name="Carapelli A."/>
            <person name="Frati F."/>
            <person name="Nardi F."/>
        </authorList>
    </citation>
    <scope>NUCLEOTIDE SEQUENCE [LARGE SCALE GENOMIC DNA]</scope>
    <source>
        <strain evidence="2">DMR45628</strain>
    </source>
</reference>